<feature type="domain" description="Xylanolytic transcriptional activator regulatory" evidence="3">
    <location>
        <begin position="143"/>
        <end position="243"/>
    </location>
</feature>
<dbReference type="EMBL" id="LN649229">
    <property type="protein sequence ID" value="CEI63636.1"/>
    <property type="molecule type" value="Genomic_DNA"/>
</dbReference>
<dbReference type="GO" id="GO:0008270">
    <property type="term" value="F:zinc ion binding"/>
    <property type="evidence" value="ECO:0007669"/>
    <property type="project" value="InterPro"/>
</dbReference>
<keyword evidence="1" id="KW-0539">Nucleus</keyword>
<protein>
    <recommendedName>
        <fullName evidence="3">Xylanolytic transcriptional activator regulatory domain-containing protein</fullName>
    </recommendedName>
</protein>
<dbReference type="Pfam" id="PF04082">
    <property type="entry name" value="Fungal_trans"/>
    <property type="match status" value="1"/>
</dbReference>
<name>A0A2L2TKJ5_9HYPO</name>
<dbReference type="GO" id="GO:0006351">
    <property type="term" value="P:DNA-templated transcription"/>
    <property type="evidence" value="ECO:0007669"/>
    <property type="project" value="InterPro"/>
</dbReference>
<evidence type="ECO:0000313" key="4">
    <source>
        <dbReference type="EMBL" id="CEI63636.1"/>
    </source>
</evidence>
<dbReference type="CDD" id="cd12148">
    <property type="entry name" value="fungal_TF_MHR"/>
    <property type="match status" value="1"/>
</dbReference>
<feature type="compositionally biased region" description="Polar residues" evidence="2">
    <location>
        <begin position="67"/>
        <end position="89"/>
    </location>
</feature>
<dbReference type="AlphaFoldDB" id="A0A2L2TKJ5"/>
<sequence length="632" mass="70649">MSCCRKEIETLPCLNKASVPAGSQQRFTATAQADQATQSFNIAQPQQDDFDIRSDYGTFEHTITDSSSTHTFDNIHTSQKSTGRNTESPRPSAESHVCYQDFRQYGFVKLNNIDSLSAQDLGYLQAQRCFHLPVKLLLDELIRLYLFHVHPMLPILDEQSFWASYFEVKDGSDGCNNQIPLLLLWSALVASSGFLSPTSAISLGYSDVRNARAGFYQKAKILFDVGSESSSVVLGQSALLLSFQTFSPSFQTSGVSSIFMGSNTIWLRTAVRHAQLANAETICCSPVIALGQRRDLLIPKDYPIPRYSWFEDDLPWSRSQMMGIKRHFNVHFMHSLKLCAIVKGILTLDSRPQQLKNKTLSQLKESMEILEENRHSLKQWHRVAMLDIPELGDNQNSHTSLQHPPLAAFTRMLRIGFSAAKMCAGHRELLLSTSIPATGDETLATLVNVSRAGQEIQGAIVEISDCVIEFIQLGLIPHLYVGVLISAACAALPYLMQVLDLKIFRHSSPEAKLTDQYHRLRLLTGAVKEYQTRYGGMELFGSAIQFIITNFQLFTQPMSESVTYSSWQDVLVHDPSLYMRLVLTLEHCTTTATIPTVQQLATTFEGILTMPTRQYSGFKQIDDVSNSASLSS</sequence>
<accession>A0A2L2TKJ5</accession>
<organism evidence="4 5">
    <name type="scientific">Fusarium venenatum</name>
    <dbReference type="NCBI Taxonomy" id="56646"/>
    <lineage>
        <taxon>Eukaryota</taxon>
        <taxon>Fungi</taxon>
        <taxon>Dikarya</taxon>
        <taxon>Ascomycota</taxon>
        <taxon>Pezizomycotina</taxon>
        <taxon>Sordariomycetes</taxon>
        <taxon>Hypocreomycetidae</taxon>
        <taxon>Hypocreales</taxon>
        <taxon>Nectriaceae</taxon>
        <taxon>Fusarium</taxon>
    </lineage>
</organism>
<dbReference type="GO" id="GO:0003677">
    <property type="term" value="F:DNA binding"/>
    <property type="evidence" value="ECO:0007669"/>
    <property type="project" value="InterPro"/>
</dbReference>
<feature type="region of interest" description="Disordered" evidence="2">
    <location>
        <begin position="67"/>
        <end position="93"/>
    </location>
</feature>
<dbReference type="PANTHER" id="PTHR47425">
    <property type="entry name" value="FARB-RELATED"/>
    <property type="match status" value="1"/>
</dbReference>
<dbReference type="PANTHER" id="PTHR47425:SF2">
    <property type="entry name" value="FARB-RELATED"/>
    <property type="match status" value="1"/>
</dbReference>
<evidence type="ECO:0000313" key="5">
    <source>
        <dbReference type="Proteomes" id="UP000245910"/>
    </source>
</evidence>
<evidence type="ECO:0000259" key="3">
    <source>
        <dbReference type="Pfam" id="PF04082"/>
    </source>
</evidence>
<dbReference type="Proteomes" id="UP000245910">
    <property type="component" value="Chromosome I"/>
</dbReference>
<proteinExistence type="predicted"/>
<dbReference type="InterPro" id="IPR052761">
    <property type="entry name" value="Fungal_Detox/Toxin_TFs"/>
</dbReference>
<evidence type="ECO:0000256" key="2">
    <source>
        <dbReference type="SAM" id="MobiDB-lite"/>
    </source>
</evidence>
<keyword evidence="5" id="KW-1185">Reference proteome</keyword>
<dbReference type="InterPro" id="IPR007219">
    <property type="entry name" value="XnlR_reg_dom"/>
</dbReference>
<evidence type="ECO:0000256" key="1">
    <source>
        <dbReference type="ARBA" id="ARBA00023242"/>
    </source>
</evidence>
<reference evidence="5" key="1">
    <citation type="submission" date="2014-10" db="EMBL/GenBank/DDBJ databases">
        <authorList>
            <person name="King R."/>
        </authorList>
    </citation>
    <scope>NUCLEOTIDE SEQUENCE [LARGE SCALE GENOMIC DNA]</scope>
    <source>
        <strain evidence="5">A3/5</strain>
    </source>
</reference>
<dbReference type="STRING" id="56646.A0A2L2TKJ5"/>